<gene>
    <name evidence="13" type="primary">tatB</name>
    <name evidence="12" type="ORF">ABIV_1196</name>
    <name evidence="13" type="ORF">CRV05_02745</name>
</gene>
<keyword evidence="15" id="KW-1185">Reference proteome</keyword>
<dbReference type="RefSeq" id="WP_114839037.1">
    <property type="nucleotide sequence ID" value="NZ_CP031217.1"/>
</dbReference>
<evidence type="ECO:0000256" key="2">
    <source>
        <dbReference type="ARBA" id="ARBA00022448"/>
    </source>
</evidence>
<dbReference type="InterPro" id="IPR018448">
    <property type="entry name" value="TatB"/>
</dbReference>
<evidence type="ECO:0000313" key="12">
    <source>
        <dbReference type="EMBL" id="AXH12197.1"/>
    </source>
</evidence>
<evidence type="ECO:0000313" key="15">
    <source>
        <dbReference type="Proteomes" id="UP000289193"/>
    </source>
</evidence>
<reference evidence="13 15" key="1">
    <citation type="submission" date="2017-10" db="EMBL/GenBank/DDBJ databases">
        <title>Genomics of the genus Arcobacter.</title>
        <authorList>
            <person name="Perez-Cataluna A."/>
            <person name="Figueras M.J."/>
        </authorList>
    </citation>
    <scope>NUCLEOTIDE SEQUENCE [LARGE SCALE GENOMIC DNA]</scope>
    <source>
        <strain evidence="13 15">CECT 7835</strain>
    </source>
</reference>
<reference evidence="12 14" key="2">
    <citation type="submission" date="2018-07" db="EMBL/GenBank/DDBJ databases">
        <title>Complete genome of the Arcobacter bivalviorum type strain LMG 26154.</title>
        <authorList>
            <person name="Miller W.G."/>
            <person name="Yee E."/>
            <person name="Bono J.L."/>
        </authorList>
    </citation>
    <scope>NUCLEOTIDE SEQUENCE [LARGE SCALE GENOMIC DNA]</scope>
    <source>
        <strain evidence="12 14">LMG 26154</strain>
    </source>
</reference>
<comment type="similarity">
    <text evidence="9">Belongs to the TatB family.</text>
</comment>
<evidence type="ECO:0000313" key="13">
    <source>
        <dbReference type="EMBL" id="RXK11303.1"/>
    </source>
</evidence>
<accession>A0AAX2ADT9</accession>
<keyword evidence="7 9" id="KW-0811">Translocation</keyword>
<dbReference type="Proteomes" id="UP000289193">
    <property type="component" value="Unassembled WGS sequence"/>
</dbReference>
<keyword evidence="3 9" id="KW-1003">Cell membrane</keyword>
<evidence type="ECO:0000256" key="6">
    <source>
        <dbReference type="ARBA" id="ARBA00022989"/>
    </source>
</evidence>
<dbReference type="EMBL" id="CP031217">
    <property type="protein sequence ID" value="AXH12197.1"/>
    <property type="molecule type" value="Genomic_DNA"/>
</dbReference>
<proteinExistence type="inferred from homology"/>
<dbReference type="NCBIfam" id="TIGR01410">
    <property type="entry name" value="tatB"/>
    <property type="match status" value="1"/>
</dbReference>
<dbReference type="AlphaFoldDB" id="A0AAX2ADT9"/>
<dbReference type="GO" id="GO:0043953">
    <property type="term" value="P:protein transport by the Tat complex"/>
    <property type="evidence" value="ECO:0007669"/>
    <property type="project" value="UniProtKB-UniRule"/>
</dbReference>
<sequence length="147" mass="16687">MFGMGFMEILLIAVVAIIALGPDKLPGAMVEIAKFIKKFKSGIEDAKSTLDNELNISEMKEEAAKYKAQIENAKNTLNVKENMNLDLDNILSDDNEPSKPKIEEPKIEAKEDEKKEQVSLKEPKKNKKKENSDKFKVNFDEEVKEEK</sequence>
<keyword evidence="6 9" id="KW-1133">Transmembrane helix</keyword>
<dbReference type="GO" id="GO:0033281">
    <property type="term" value="C:TAT protein transport complex"/>
    <property type="evidence" value="ECO:0007669"/>
    <property type="project" value="UniProtKB-UniRule"/>
</dbReference>
<evidence type="ECO:0000256" key="4">
    <source>
        <dbReference type="ARBA" id="ARBA00022692"/>
    </source>
</evidence>
<evidence type="ECO:0000313" key="14">
    <source>
        <dbReference type="Proteomes" id="UP000253850"/>
    </source>
</evidence>
<dbReference type="PANTHER" id="PTHR33162">
    <property type="entry name" value="SEC-INDEPENDENT PROTEIN TRANSLOCASE PROTEIN TATA, CHLOROPLASTIC"/>
    <property type="match status" value="1"/>
</dbReference>
<evidence type="ECO:0000256" key="9">
    <source>
        <dbReference type="HAMAP-Rule" id="MF_00237"/>
    </source>
</evidence>
<comment type="subcellular location">
    <subcellularLocation>
        <location evidence="9">Cell membrane</location>
        <topology evidence="9">Single-pass membrane protein</topology>
    </subcellularLocation>
    <subcellularLocation>
        <location evidence="1">Membrane</location>
        <topology evidence="1">Single-pass membrane protein</topology>
    </subcellularLocation>
</comment>
<dbReference type="Gene3D" id="1.20.5.3310">
    <property type="match status" value="1"/>
</dbReference>
<evidence type="ECO:0000256" key="5">
    <source>
        <dbReference type="ARBA" id="ARBA00022927"/>
    </source>
</evidence>
<dbReference type="EMBL" id="PDKM01000001">
    <property type="protein sequence ID" value="RXK11303.1"/>
    <property type="molecule type" value="Genomic_DNA"/>
</dbReference>
<dbReference type="InterPro" id="IPR003369">
    <property type="entry name" value="TatA/B/E"/>
</dbReference>
<evidence type="ECO:0000256" key="3">
    <source>
        <dbReference type="ARBA" id="ARBA00022475"/>
    </source>
</evidence>
<keyword evidence="10" id="KW-0175">Coiled coil</keyword>
<evidence type="ECO:0000256" key="8">
    <source>
        <dbReference type="ARBA" id="ARBA00023136"/>
    </source>
</evidence>
<dbReference type="KEGG" id="hbv:ABIV_1196"/>
<keyword evidence="5 9" id="KW-0653">Protein transport</keyword>
<dbReference type="PRINTS" id="PR01506">
    <property type="entry name" value="TATBPROTEIN"/>
</dbReference>
<dbReference type="GO" id="GO:0008320">
    <property type="term" value="F:protein transmembrane transporter activity"/>
    <property type="evidence" value="ECO:0007669"/>
    <property type="project" value="UniProtKB-UniRule"/>
</dbReference>
<feature type="region of interest" description="Disordered" evidence="11">
    <location>
        <begin position="88"/>
        <end position="147"/>
    </location>
</feature>
<keyword evidence="2 9" id="KW-0813">Transport</keyword>
<organism evidence="13 15">
    <name type="scientific">Halarcobacter bivalviorum</name>
    <dbReference type="NCBI Taxonomy" id="663364"/>
    <lineage>
        <taxon>Bacteria</taxon>
        <taxon>Pseudomonadati</taxon>
        <taxon>Campylobacterota</taxon>
        <taxon>Epsilonproteobacteria</taxon>
        <taxon>Campylobacterales</taxon>
        <taxon>Arcobacteraceae</taxon>
        <taxon>Halarcobacter</taxon>
    </lineage>
</organism>
<dbReference type="Pfam" id="PF02416">
    <property type="entry name" value="TatA_B_E"/>
    <property type="match status" value="1"/>
</dbReference>
<keyword evidence="8 9" id="KW-0472">Membrane</keyword>
<evidence type="ECO:0000256" key="7">
    <source>
        <dbReference type="ARBA" id="ARBA00023010"/>
    </source>
</evidence>
<evidence type="ECO:0000256" key="10">
    <source>
        <dbReference type="SAM" id="Coils"/>
    </source>
</evidence>
<keyword evidence="4 9" id="KW-0812">Transmembrane</keyword>
<dbReference type="Proteomes" id="UP000253850">
    <property type="component" value="Chromosome"/>
</dbReference>
<feature type="coiled-coil region" evidence="10">
    <location>
        <begin position="56"/>
        <end position="83"/>
    </location>
</feature>
<evidence type="ECO:0000256" key="1">
    <source>
        <dbReference type="ARBA" id="ARBA00004167"/>
    </source>
</evidence>
<feature type="compositionally biased region" description="Basic and acidic residues" evidence="11">
    <location>
        <begin position="96"/>
        <end position="147"/>
    </location>
</feature>
<dbReference type="PANTHER" id="PTHR33162:SF1">
    <property type="entry name" value="SEC-INDEPENDENT PROTEIN TRANSLOCASE PROTEIN TATA, CHLOROPLASTIC"/>
    <property type="match status" value="1"/>
</dbReference>
<name>A0AAX2ADT9_9BACT</name>
<evidence type="ECO:0000256" key="11">
    <source>
        <dbReference type="SAM" id="MobiDB-lite"/>
    </source>
</evidence>
<dbReference type="HAMAP" id="MF_00237">
    <property type="entry name" value="TatB"/>
    <property type="match status" value="1"/>
</dbReference>
<protein>
    <recommendedName>
        <fullName evidence="9">Sec-independent protein translocase protein TatB homolog</fullName>
    </recommendedName>
</protein>